<evidence type="ECO:0000313" key="2">
    <source>
        <dbReference type="EMBL" id="TCS65531.1"/>
    </source>
</evidence>
<dbReference type="EMBL" id="BHEO01000008">
    <property type="protein sequence ID" value="GBU06606.1"/>
    <property type="molecule type" value="Genomic_DNA"/>
</dbReference>
<dbReference type="EMBL" id="SLZV01000022">
    <property type="protein sequence ID" value="TCS65531.1"/>
    <property type="molecule type" value="Genomic_DNA"/>
</dbReference>
<reference evidence="2 3" key="2">
    <citation type="submission" date="2019-03" db="EMBL/GenBank/DDBJ databases">
        <title>Genomic Encyclopedia of Type Strains, Phase IV (KMG-IV): sequencing the most valuable type-strain genomes for metagenomic binning, comparative biology and taxonomic classification.</title>
        <authorList>
            <person name="Goeker M."/>
        </authorList>
    </citation>
    <scope>NUCLEOTIDE SEQUENCE [LARGE SCALE GENOMIC DNA]</scope>
    <source>
        <strain evidence="2 3">DSM 103426</strain>
    </source>
</reference>
<protein>
    <submittedName>
        <fullName evidence="2">Uncharacterized protein</fullName>
    </submittedName>
</protein>
<gene>
    <name evidence="2" type="ORF">EDD74_12225</name>
    <name evidence="1" type="ORF">FAEUMB_31470</name>
</gene>
<dbReference type="Proteomes" id="UP000294613">
    <property type="component" value="Unassembled WGS sequence"/>
</dbReference>
<dbReference type="RefSeq" id="WP_116442433.1">
    <property type="nucleotide sequence ID" value="NZ_BHEO01000008.1"/>
</dbReference>
<name>A0A4V2UPD9_9FIRM</name>
<evidence type="ECO:0000313" key="3">
    <source>
        <dbReference type="Proteomes" id="UP000294613"/>
    </source>
</evidence>
<comment type="caution">
    <text evidence="2">The sequence shown here is derived from an EMBL/GenBank/DDBJ whole genome shotgun (WGS) entry which is preliminary data.</text>
</comment>
<dbReference type="Proteomes" id="UP000702954">
    <property type="component" value="Unassembled WGS sequence"/>
</dbReference>
<reference evidence="1 4" key="1">
    <citation type="journal article" date="2018" name="Int. J. Syst. Evol. Microbiol.">
        <title>Draft Genome Sequence of Faecalimonas umbilicata JCM 30896T, an Acetate-Producing Bacterium Isolated from Human Feces.</title>
        <authorList>
            <person name="Sakamoto M."/>
            <person name="Ikeyama N."/>
            <person name="Yuki M."/>
            <person name="Ohkuma M."/>
        </authorList>
    </citation>
    <scope>NUCLEOTIDE SEQUENCE [LARGE SCALE GENOMIC DNA]</scope>
    <source>
        <strain evidence="1 4">EGH7</strain>
    </source>
</reference>
<sequence>MGKGKTFSITQEEMERLLDRAADRAVSAYQKEIAEEKKKSVSEEKAKFDRRYRNTKMLLEHYRDFSEYDEKAIYRISNELDEDIVDIIELMEGRRIDRDGKIESIERGVIRTRVIMNHVDRMLEVYRESCESSPYQEEKRRWRVIEGLYLNNKAKTVQEIAEEEVINERTVYKDVKAACRRLTALIFGIDGFER</sequence>
<evidence type="ECO:0000313" key="1">
    <source>
        <dbReference type="EMBL" id="GBU06606.1"/>
    </source>
</evidence>
<evidence type="ECO:0000313" key="4">
    <source>
        <dbReference type="Proteomes" id="UP000702954"/>
    </source>
</evidence>
<proteinExistence type="predicted"/>
<keyword evidence="4" id="KW-1185">Reference proteome</keyword>
<accession>A0A4V2UPD9</accession>
<organism evidence="2 3">
    <name type="scientific">Faecalimonas umbilicata</name>
    <dbReference type="NCBI Taxonomy" id="1912855"/>
    <lineage>
        <taxon>Bacteria</taxon>
        <taxon>Bacillati</taxon>
        <taxon>Bacillota</taxon>
        <taxon>Clostridia</taxon>
        <taxon>Lachnospirales</taxon>
        <taxon>Lachnospiraceae</taxon>
        <taxon>Faecalimonas</taxon>
    </lineage>
</organism>
<dbReference type="AlphaFoldDB" id="A0A4V2UPD9"/>